<dbReference type="AlphaFoldDB" id="A0A0A9BHD1"/>
<proteinExistence type="predicted"/>
<protein>
    <submittedName>
        <fullName evidence="1">CYP735A5</fullName>
    </submittedName>
</protein>
<name>A0A0A9BHD1_ARUDO</name>
<sequence>MKCLVPCRCSHDLPVTCACLDDSSSRTIAASVRHTRGSLPYQYTNSLPYALDQRT</sequence>
<reference evidence="1" key="1">
    <citation type="submission" date="2014-09" db="EMBL/GenBank/DDBJ databases">
        <authorList>
            <person name="Magalhaes I.L.F."/>
            <person name="Oliveira U."/>
            <person name="Santos F.R."/>
            <person name="Vidigal T.H.D.A."/>
            <person name="Brescovit A.D."/>
            <person name="Santos A.J."/>
        </authorList>
    </citation>
    <scope>NUCLEOTIDE SEQUENCE</scope>
    <source>
        <tissue evidence="1">Shoot tissue taken approximately 20 cm above the soil surface</tissue>
    </source>
</reference>
<organism evidence="1">
    <name type="scientific">Arundo donax</name>
    <name type="common">Giant reed</name>
    <name type="synonym">Donax arundinaceus</name>
    <dbReference type="NCBI Taxonomy" id="35708"/>
    <lineage>
        <taxon>Eukaryota</taxon>
        <taxon>Viridiplantae</taxon>
        <taxon>Streptophyta</taxon>
        <taxon>Embryophyta</taxon>
        <taxon>Tracheophyta</taxon>
        <taxon>Spermatophyta</taxon>
        <taxon>Magnoliopsida</taxon>
        <taxon>Liliopsida</taxon>
        <taxon>Poales</taxon>
        <taxon>Poaceae</taxon>
        <taxon>PACMAD clade</taxon>
        <taxon>Arundinoideae</taxon>
        <taxon>Arundineae</taxon>
        <taxon>Arundo</taxon>
    </lineage>
</organism>
<reference evidence="1" key="2">
    <citation type="journal article" date="2015" name="Data Brief">
        <title>Shoot transcriptome of the giant reed, Arundo donax.</title>
        <authorList>
            <person name="Barrero R.A."/>
            <person name="Guerrero F.D."/>
            <person name="Moolhuijzen P."/>
            <person name="Goolsby J.A."/>
            <person name="Tidwell J."/>
            <person name="Bellgard S.E."/>
            <person name="Bellgard M.I."/>
        </authorList>
    </citation>
    <scope>NUCLEOTIDE SEQUENCE</scope>
    <source>
        <tissue evidence="1">Shoot tissue taken approximately 20 cm above the soil surface</tissue>
    </source>
</reference>
<dbReference type="EMBL" id="GBRH01234496">
    <property type="protein sequence ID" value="JAD63399.1"/>
    <property type="molecule type" value="Transcribed_RNA"/>
</dbReference>
<evidence type="ECO:0000313" key="1">
    <source>
        <dbReference type="EMBL" id="JAD63399.1"/>
    </source>
</evidence>
<accession>A0A0A9BHD1</accession>